<keyword evidence="6" id="KW-0862">Zinc</keyword>
<dbReference type="SMART" id="SM00184">
    <property type="entry name" value="RING"/>
    <property type="match status" value="1"/>
</dbReference>
<feature type="region of interest" description="Disordered" evidence="10">
    <location>
        <begin position="1"/>
        <end position="29"/>
    </location>
</feature>
<gene>
    <name evidence="13" type="primary">BRCA1</name>
    <name evidence="13" type="ORF">BGZ65_003669</name>
</gene>
<dbReference type="PANTHER" id="PTHR13763:SF0">
    <property type="entry name" value="BREAST CANCER TYPE 1 SUSCEPTIBILITY PROTEIN"/>
    <property type="match status" value="1"/>
</dbReference>
<evidence type="ECO:0000256" key="3">
    <source>
        <dbReference type="ARBA" id="ARBA00022737"/>
    </source>
</evidence>
<keyword evidence="8" id="KW-0539">Nucleus</keyword>
<dbReference type="GO" id="GO:0004842">
    <property type="term" value="F:ubiquitin-protein transferase activity"/>
    <property type="evidence" value="ECO:0007669"/>
    <property type="project" value="TreeGrafter"/>
</dbReference>
<feature type="compositionally biased region" description="Polar residues" evidence="10">
    <location>
        <begin position="12"/>
        <end position="21"/>
    </location>
</feature>
<feature type="domain" description="BRCT" evidence="12">
    <location>
        <begin position="411"/>
        <end position="526"/>
    </location>
</feature>
<keyword evidence="5 9" id="KW-0863">Zinc-finger</keyword>
<dbReference type="EMBL" id="JAAAHW010000006">
    <property type="protein sequence ID" value="KAG0007149.1"/>
    <property type="molecule type" value="Genomic_DNA"/>
</dbReference>
<feature type="compositionally biased region" description="Polar residues" evidence="10">
    <location>
        <begin position="194"/>
        <end position="205"/>
    </location>
</feature>
<dbReference type="PROSITE" id="PS00518">
    <property type="entry name" value="ZF_RING_1"/>
    <property type="match status" value="1"/>
</dbReference>
<dbReference type="Gene3D" id="3.30.40.10">
    <property type="entry name" value="Zinc/RING finger domain, C3HC4 (zinc finger)"/>
    <property type="match status" value="1"/>
</dbReference>
<evidence type="ECO:0000256" key="6">
    <source>
        <dbReference type="ARBA" id="ARBA00022833"/>
    </source>
</evidence>
<evidence type="ECO:0000256" key="10">
    <source>
        <dbReference type="SAM" id="MobiDB-lite"/>
    </source>
</evidence>
<keyword evidence="4" id="KW-0227">DNA damage</keyword>
<keyword evidence="3" id="KW-0677">Repeat</keyword>
<evidence type="ECO:0000259" key="11">
    <source>
        <dbReference type="PROSITE" id="PS50089"/>
    </source>
</evidence>
<evidence type="ECO:0000256" key="2">
    <source>
        <dbReference type="ARBA" id="ARBA00022723"/>
    </source>
</evidence>
<evidence type="ECO:0000256" key="5">
    <source>
        <dbReference type="ARBA" id="ARBA00022771"/>
    </source>
</evidence>
<evidence type="ECO:0000256" key="9">
    <source>
        <dbReference type="PROSITE-ProRule" id="PRU00175"/>
    </source>
</evidence>
<dbReference type="GO" id="GO:0005634">
    <property type="term" value="C:nucleus"/>
    <property type="evidence" value="ECO:0007669"/>
    <property type="project" value="UniProtKB-SubCell"/>
</dbReference>
<evidence type="ECO:0000256" key="4">
    <source>
        <dbReference type="ARBA" id="ARBA00022763"/>
    </source>
</evidence>
<dbReference type="InterPro" id="IPR013083">
    <property type="entry name" value="Znf_RING/FYVE/PHD"/>
</dbReference>
<keyword evidence="7" id="KW-0234">DNA repair</keyword>
<evidence type="ECO:0000313" key="13">
    <source>
        <dbReference type="EMBL" id="KAG0007149.1"/>
    </source>
</evidence>
<dbReference type="InterPro" id="IPR017907">
    <property type="entry name" value="Znf_RING_CS"/>
</dbReference>
<sequence length="543" mass="60543">MTTAMLAAARKNNGQSRQSDLQQDKEQDLRPEILPDTVAEILRRMQEEFKCPICLATMQQPVSTGCNHTFCRQCVLRALDLTGGCPLCKAHVTKRSLNTVGHLEQLIDAFLQLKEAFELELGSSLSQAPWQYIAVAKDNLTQYFPYPEKCDEPSKDTPGIQQPPSPSNSRVINVGDSRTSTIPDNHKAARGVDTQPSVAQQDESANTLSKGIDCFDVNLDTLSEPQAAALAEKMMSMMSLVPMSEAPLPLSLPLHPKHPPDLLLSRDTQLELPGVQEENERDNKESTRAPVNQSYSVEGNEDPKRVAPHPWDELSQSCIPTQERPSEATDLILCATAMSSLKKHQLENVSKALRAKTIDDFVTEPTHVILDLRITASMNAGYWVDELPYQINDNEFGCNAPKMSRARKLRGERPLFSGCEVQLFGTFSRPTKEELELMIETGGGIIVSELFLRSTQSTATHHRHHHRSDNIESAEPRRHILLYDQASEGVMSLRKMKTKVHSVRKVAQSLGKRVEVVHYKVLLDCIASYDIGVLSETDLFVDT</sequence>
<dbReference type="SUPFAM" id="SSF52113">
    <property type="entry name" value="BRCT domain"/>
    <property type="match status" value="1"/>
</dbReference>
<dbReference type="Pfam" id="PF13923">
    <property type="entry name" value="zf-C3HC4_2"/>
    <property type="match status" value="1"/>
</dbReference>
<feature type="region of interest" description="Disordered" evidence="10">
    <location>
        <begin position="272"/>
        <end position="309"/>
    </location>
</feature>
<protein>
    <submittedName>
        <fullName evidence="13">Breast cancer 1, early onset</fullName>
    </submittedName>
</protein>
<proteinExistence type="predicted"/>
<feature type="region of interest" description="Disordered" evidence="10">
    <location>
        <begin position="147"/>
        <end position="205"/>
    </location>
</feature>
<dbReference type="InterPro" id="IPR001357">
    <property type="entry name" value="BRCT_dom"/>
</dbReference>
<accession>A0A9P6MLY1</accession>
<dbReference type="AlphaFoldDB" id="A0A9P6MLY1"/>
<evidence type="ECO:0000256" key="1">
    <source>
        <dbReference type="ARBA" id="ARBA00004123"/>
    </source>
</evidence>
<dbReference type="PROSITE" id="PS50089">
    <property type="entry name" value="ZF_RING_2"/>
    <property type="match status" value="1"/>
</dbReference>
<dbReference type="Gene3D" id="3.40.50.10190">
    <property type="entry name" value="BRCT domain"/>
    <property type="match status" value="1"/>
</dbReference>
<evidence type="ECO:0000256" key="8">
    <source>
        <dbReference type="ARBA" id="ARBA00023242"/>
    </source>
</evidence>
<dbReference type="Proteomes" id="UP000749646">
    <property type="component" value="Unassembled WGS sequence"/>
</dbReference>
<dbReference type="GO" id="GO:0008270">
    <property type="term" value="F:zinc ion binding"/>
    <property type="evidence" value="ECO:0007669"/>
    <property type="project" value="UniProtKB-KW"/>
</dbReference>
<dbReference type="SUPFAM" id="SSF57850">
    <property type="entry name" value="RING/U-box"/>
    <property type="match status" value="1"/>
</dbReference>
<dbReference type="PROSITE" id="PS50172">
    <property type="entry name" value="BRCT"/>
    <property type="match status" value="1"/>
</dbReference>
<feature type="domain" description="RING-type" evidence="11">
    <location>
        <begin position="51"/>
        <end position="89"/>
    </location>
</feature>
<comment type="caution">
    <text evidence="13">The sequence shown here is derived from an EMBL/GenBank/DDBJ whole genome shotgun (WGS) entry which is preliminary data.</text>
</comment>
<keyword evidence="14" id="KW-1185">Reference proteome</keyword>
<dbReference type="InterPro" id="IPR031099">
    <property type="entry name" value="BRCA1-associated"/>
</dbReference>
<dbReference type="InterPro" id="IPR036420">
    <property type="entry name" value="BRCT_dom_sf"/>
</dbReference>
<evidence type="ECO:0000313" key="14">
    <source>
        <dbReference type="Proteomes" id="UP000749646"/>
    </source>
</evidence>
<reference evidence="13" key="1">
    <citation type="journal article" date="2020" name="Fungal Divers.">
        <title>Resolving the Mortierellaceae phylogeny through synthesis of multi-gene phylogenetics and phylogenomics.</title>
        <authorList>
            <person name="Vandepol N."/>
            <person name="Liber J."/>
            <person name="Desiro A."/>
            <person name="Na H."/>
            <person name="Kennedy M."/>
            <person name="Barry K."/>
            <person name="Grigoriev I.V."/>
            <person name="Miller A.N."/>
            <person name="O'Donnell K."/>
            <person name="Stajich J.E."/>
            <person name="Bonito G."/>
        </authorList>
    </citation>
    <scope>NUCLEOTIDE SEQUENCE</scope>
    <source>
        <strain evidence="13">MES-2147</strain>
    </source>
</reference>
<evidence type="ECO:0000256" key="7">
    <source>
        <dbReference type="ARBA" id="ARBA00023204"/>
    </source>
</evidence>
<name>A0A9P6MLY1_9FUNG</name>
<dbReference type="GO" id="GO:0045944">
    <property type="term" value="P:positive regulation of transcription by RNA polymerase II"/>
    <property type="evidence" value="ECO:0007669"/>
    <property type="project" value="TreeGrafter"/>
</dbReference>
<dbReference type="OrthoDB" id="6270329at2759"/>
<dbReference type="PANTHER" id="PTHR13763">
    <property type="entry name" value="BREAST CANCER TYPE 1 SUSCEPTIBILITY PROTEIN BRCA1"/>
    <property type="match status" value="1"/>
</dbReference>
<feature type="compositionally biased region" description="Polar residues" evidence="10">
    <location>
        <begin position="167"/>
        <end position="183"/>
    </location>
</feature>
<comment type="subcellular location">
    <subcellularLocation>
        <location evidence="1">Nucleus</location>
    </subcellularLocation>
</comment>
<dbReference type="InterPro" id="IPR001841">
    <property type="entry name" value="Znf_RING"/>
</dbReference>
<dbReference type="GO" id="GO:0000724">
    <property type="term" value="P:double-strand break repair via homologous recombination"/>
    <property type="evidence" value="ECO:0007669"/>
    <property type="project" value="TreeGrafter"/>
</dbReference>
<evidence type="ECO:0000259" key="12">
    <source>
        <dbReference type="PROSITE" id="PS50172"/>
    </source>
</evidence>
<keyword evidence="2" id="KW-0479">Metal-binding</keyword>
<organism evidence="13 14">
    <name type="scientific">Modicella reniformis</name>
    <dbReference type="NCBI Taxonomy" id="1440133"/>
    <lineage>
        <taxon>Eukaryota</taxon>
        <taxon>Fungi</taxon>
        <taxon>Fungi incertae sedis</taxon>
        <taxon>Mucoromycota</taxon>
        <taxon>Mortierellomycotina</taxon>
        <taxon>Mortierellomycetes</taxon>
        <taxon>Mortierellales</taxon>
        <taxon>Mortierellaceae</taxon>
        <taxon>Modicella</taxon>
    </lineage>
</organism>